<dbReference type="OrthoDB" id="4156614at2"/>
<dbReference type="AlphaFoldDB" id="A0A4R5DGC1"/>
<gene>
    <name evidence="2" type="ORF">E1269_06435</name>
</gene>
<feature type="transmembrane region" description="Helical" evidence="1">
    <location>
        <begin position="166"/>
        <end position="188"/>
    </location>
</feature>
<dbReference type="Pfam" id="PF04307">
    <property type="entry name" value="YdjM"/>
    <property type="match status" value="1"/>
</dbReference>
<dbReference type="Proteomes" id="UP000294739">
    <property type="component" value="Unassembled WGS sequence"/>
</dbReference>
<proteinExistence type="predicted"/>
<reference evidence="2 3" key="1">
    <citation type="submission" date="2019-03" db="EMBL/GenBank/DDBJ databases">
        <title>Draft genome sequences of novel Actinobacteria.</title>
        <authorList>
            <person name="Sahin N."/>
            <person name="Ay H."/>
            <person name="Saygin H."/>
        </authorList>
    </citation>
    <scope>NUCLEOTIDE SEQUENCE [LARGE SCALE GENOMIC DNA]</scope>
    <source>
        <strain evidence="2 3">5K138</strain>
    </source>
</reference>
<name>A0A4R5DGC1_9ACTN</name>
<keyword evidence="3" id="KW-1185">Reference proteome</keyword>
<feature type="transmembrane region" description="Helical" evidence="1">
    <location>
        <begin position="116"/>
        <end position="142"/>
    </location>
</feature>
<dbReference type="InParanoid" id="A0A4R5DGC1"/>
<dbReference type="InterPro" id="IPR007404">
    <property type="entry name" value="YdjM-like"/>
</dbReference>
<feature type="transmembrane region" description="Helical" evidence="1">
    <location>
        <begin position="275"/>
        <end position="294"/>
    </location>
</feature>
<accession>A0A4R5DGC1</accession>
<feature type="transmembrane region" description="Helical" evidence="1">
    <location>
        <begin position="91"/>
        <end position="109"/>
    </location>
</feature>
<keyword evidence="1" id="KW-1133">Transmembrane helix</keyword>
<evidence type="ECO:0000313" key="2">
    <source>
        <dbReference type="EMBL" id="TDE13026.1"/>
    </source>
</evidence>
<keyword evidence="1" id="KW-0812">Transmembrane</keyword>
<keyword evidence="2" id="KW-0378">Hydrolase</keyword>
<sequence>MDARAAVPARRPVRGADGGPRGVVAAADGTVVVSWAAHEFELYFIQKHVGTKASFLAVVVGTQLPDALTKSFVYAADDTAHFHRGWPGVGFTHSLMFGVVVAALVLALTRSRGWALGILVGHWAHVLTDIADTAGVMLFFPFSTEPITISMWKHAAVEGRYGDAAAYYSSLGGVWDLFWLVVMLVFAWRTLTPSYFRAVVVPADPHVWGWLHRTFRLPERALLLIYQGLLFYGIGRMVTWFLYARFDARTPFEPFWGGPGYIAGNDISDAGLAEVLVRTVIGAVLFAGFLWLCWRTFGRRLWARGYDVPAAAEPLRAST</sequence>
<comment type="caution">
    <text evidence="2">The sequence shown here is derived from an EMBL/GenBank/DDBJ whole genome shotgun (WGS) entry which is preliminary data.</text>
</comment>
<dbReference type="GO" id="GO:0016787">
    <property type="term" value="F:hydrolase activity"/>
    <property type="evidence" value="ECO:0007669"/>
    <property type="project" value="UniProtKB-KW"/>
</dbReference>
<dbReference type="EMBL" id="SMKZ01000006">
    <property type="protein sequence ID" value="TDE13026.1"/>
    <property type="molecule type" value="Genomic_DNA"/>
</dbReference>
<evidence type="ECO:0000313" key="3">
    <source>
        <dbReference type="Proteomes" id="UP000294739"/>
    </source>
</evidence>
<keyword evidence="1" id="KW-0472">Membrane</keyword>
<feature type="transmembrane region" description="Helical" evidence="1">
    <location>
        <begin position="221"/>
        <end position="243"/>
    </location>
</feature>
<evidence type="ECO:0000256" key="1">
    <source>
        <dbReference type="SAM" id="Phobius"/>
    </source>
</evidence>
<protein>
    <submittedName>
        <fullName evidence="2">Metal-dependent hydrolase</fullName>
    </submittedName>
</protein>
<organism evidence="2 3">
    <name type="scientific">Jiangella asiatica</name>
    <dbReference type="NCBI Taxonomy" id="2530372"/>
    <lineage>
        <taxon>Bacteria</taxon>
        <taxon>Bacillati</taxon>
        <taxon>Actinomycetota</taxon>
        <taxon>Actinomycetes</taxon>
        <taxon>Jiangellales</taxon>
        <taxon>Jiangellaceae</taxon>
        <taxon>Jiangella</taxon>
    </lineage>
</organism>